<proteinExistence type="inferred from homology"/>
<dbReference type="InterPro" id="IPR012255">
    <property type="entry name" value="ETF_b"/>
</dbReference>
<dbReference type="PANTHER" id="PTHR21294">
    <property type="entry name" value="ELECTRON TRANSFER FLAVOPROTEIN BETA-SUBUNIT"/>
    <property type="match status" value="1"/>
</dbReference>
<dbReference type="SMART" id="SM00893">
    <property type="entry name" value="ETF"/>
    <property type="match status" value="1"/>
</dbReference>
<feature type="domain" description="Electron transfer flavoprotein alpha/beta-subunit N-terminal" evidence="4">
    <location>
        <begin position="23"/>
        <end position="211"/>
    </location>
</feature>
<evidence type="ECO:0000259" key="4">
    <source>
        <dbReference type="SMART" id="SM00893"/>
    </source>
</evidence>
<dbReference type="InterPro" id="IPR033948">
    <property type="entry name" value="ETF_beta_N"/>
</dbReference>
<dbReference type="GO" id="GO:0009055">
    <property type="term" value="F:electron transfer activity"/>
    <property type="evidence" value="ECO:0007669"/>
    <property type="project" value="InterPro"/>
</dbReference>
<keyword evidence="3" id="KW-0249">Electron transport</keyword>
<evidence type="ECO:0000256" key="3">
    <source>
        <dbReference type="ARBA" id="ARBA00022982"/>
    </source>
</evidence>
<dbReference type="PANTHER" id="PTHR21294:SF8">
    <property type="entry name" value="ELECTRON TRANSFER FLAVOPROTEIN SUBUNIT BETA"/>
    <property type="match status" value="1"/>
</dbReference>
<dbReference type="InterPro" id="IPR000049">
    <property type="entry name" value="ET-Flavoprotein_bsu_CS"/>
</dbReference>
<organism evidence="5">
    <name type="scientific">marine metagenome</name>
    <dbReference type="NCBI Taxonomy" id="408172"/>
    <lineage>
        <taxon>unclassified sequences</taxon>
        <taxon>metagenomes</taxon>
        <taxon>ecological metagenomes</taxon>
    </lineage>
</organism>
<dbReference type="PIRSF" id="PIRSF000090">
    <property type="entry name" value="Beta-ETF"/>
    <property type="match status" value="1"/>
</dbReference>
<gene>
    <name evidence="5" type="ORF">METZ01_LOCUS226084</name>
</gene>
<evidence type="ECO:0000256" key="2">
    <source>
        <dbReference type="ARBA" id="ARBA00022448"/>
    </source>
</evidence>
<sequence length="249" mass="26580">MNTIVCIKQVPDTATRVQIAVDGRSIQSGDLNYVMNPYDEFAVEAATTLKEQHGGEVTAVCLGTQDAVAALRNAVALGADHAILLKTDRSDIDASATATALAEAIRVRSPDLVLFGKQAVDDDNAQVGPMVAELLSIPCVCQIVNLESNDGIVKVNRQVEGGEEVVSVSLPAVLTTQKGLNEPRYASLKDIMRAKRAPIDEQEVSLIPSRVETIALNLPAERQASLFIGQGTEAVPELIQRLKEEAKGL</sequence>
<name>A0A382GDF2_9ZZZZ</name>
<evidence type="ECO:0000256" key="1">
    <source>
        <dbReference type="ARBA" id="ARBA00007557"/>
    </source>
</evidence>
<accession>A0A382GDF2</accession>
<protein>
    <recommendedName>
        <fullName evidence="4">Electron transfer flavoprotein alpha/beta-subunit N-terminal domain-containing protein</fullName>
    </recommendedName>
</protein>
<dbReference type="PROSITE" id="PS01065">
    <property type="entry name" value="ETF_BETA"/>
    <property type="match status" value="1"/>
</dbReference>
<dbReference type="CDD" id="cd01714">
    <property type="entry name" value="ETF_beta"/>
    <property type="match status" value="1"/>
</dbReference>
<comment type="similarity">
    <text evidence="1">Belongs to the ETF beta-subunit/FixA family.</text>
</comment>
<dbReference type="InterPro" id="IPR014729">
    <property type="entry name" value="Rossmann-like_a/b/a_fold"/>
</dbReference>
<dbReference type="Pfam" id="PF01012">
    <property type="entry name" value="ETF"/>
    <property type="match status" value="1"/>
</dbReference>
<keyword evidence="2" id="KW-0813">Transport</keyword>
<evidence type="ECO:0000313" key="5">
    <source>
        <dbReference type="EMBL" id="SVB73230.1"/>
    </source>
</evidence>
<dbReference type="InterPro" id="IPR014730">
    <property type="entry name" value="ETF_a/b_N"/>
</dbReference>
<dbReference type="Gene3D" id="3.40.50.620">
    <property type="entry name" value="HUPs"/>
    <property type="match status" value="1"/>
</dbReference>
<dbReference type="AlphaFoldDB" id="A0A382GDF2"/>
<dbReference type="EMBL" id="UINC01054929">
    <property type="protein sequence ID" value="SVB73230.1"/>
    <property type="molecule type" value="Genomic_DNA"/>
</dbReference>
<dbReference type="SUPFAM" id="SSF52402">
    <property type="entry name" value="Adenine nucleotide alpha hydrolases-like"/>
    <property type="match status" value="1"/>
</dbReference>
<reference evidence="5" key="1">
    <citation type="submission" date="2018-05" db="EMBL/GenBank/DDBJ databases">
        <authorList>
            <person name="Lanie J.A."/>
            <person name="Ng W.-L."/>
            <person name="Kazmierczak K.M."/>
            <person name="Andrzejewski T.M."/>
            <person name="Davidsen T.M."/>
            <person name="Wayne K.J."/>
            <person name="Tettelin H."/>
            <person name="Glass J.I."/>
            <person name="Rusch D."/>
            <person name="Podicherti R."/>
            <person name="Tsui H.-C.T."/>
            <person name="Winkler M.E."/>
        </authorList>
    </citation>
    <scope>NUCLEOTIDE SEQUENCE</scope>
</reference>